<feature type="signal peptide" evidence="2">
    <location>
        <begin position="1"/>
        <end position="18"/>
    </location>
</feature>
<accession>A0A9W9ATQ6</accession>
<reference evidence="3" key="1">
    <citation type="submission" date="2022-08" db="EMBL/GenBank/DDBJ databases">
        <title>A Global Phylogenomic Analysis of the Shiitake Genus Lentinula.</title>
        <authorList>
            <consortium name="DOE Joint Genome Institute"/>
            <person name="Sierra-Patev S."/>
            <person name="Min B."/>
            <person name="Naranjo-Ortiz M."/>
            <person name="Looney B."/>
            <person name="Konkel Z."/>
            <person name="Slot J.C."/>
            <person name="Sakamoto Y."/>
            <person name="Steenwyk J.L."/>
            <person name="Rokas A."/>
            <person name="Carro J."/>
            <person name="Camarero S."/>
            <person name="Ferreira P."/>
            <person name="Molpeceres G."/>
            <person name="Ruiz-Duenas F.J."/>
            <person name="Serrano A."/>
            <person name="Henrissat B."/>
            <person name="Drula E."/>
            <person name="Hughes K.W."/>
            <person name="Mata J.L."/>
            <person name="Ishikawa N.K."/>
            <person name="Vargas-Isla R."/>
            <person name="Ushijima S."/>
            <person name="Smith C.A."/>
            <person name="Ahrendt S."/>
            <person name="Andreopoulos W."/>
            <person name="He G."/>
            <person name="Labutti K."/>
            <person name="Lipzen A."/>
            <person name="Ng V."/>
            <person name="Riley R."/>
            <person name="Sandor L."/>
            <person name="Barry K."/>
            <person name="Martinez A.T."/>
            <person name="Xiao Y."/>
            <person name="Gibbons J.G."/>
            <person name="Terashima K."/>
            <person name="Grigoriev I.V."/>
            <person name="Hibbett D.S."/>
        </authorList>
    </citation>
    <scope>NUCLEOTIDE SEQUENCE</scope>
    <source>
        <strain evidence="3">JLM2183</strain>
    </source>
</reference>
<protein>
    <recommendedName>
        <fullName evidence="5">Secreted peptide</fullName>
    </recommendedName>
</protein>
<keyword evidence="1" id="KW-1133">Transmembrane helix</keyword>
<sequence length="96" mass="10914">MFHGWPALLFVIIATTISRLCCTTRQLMTGVERTIAVDSGMMTAIGTVMELLFLLVWRNSLIRFVLVFTLPKLYANSLMATPQCSPYCTRLTRRCH</sequence>
<keyword evidence="1" id="KW-0812">Transmembrane</keyword>
<organism evidence="3 4">
    <name type="scientific">Lentinula aciculospora</name>
    <dbReference type="NCBI Taxonomy" id="153920"/>
    <lineage>
        <taxon>Eukaryota</taxon>
        <taxon>Fungi</taxon>
        <taxon>Dikarya</taxon>
        <taxon>Basidiomycota</taxon>
        <taxon>Agaricomycotina</taxon>
        <taxon>Agaricomycetes</taxon>
        <taxon>Agaricomycetidae</taxon>
        <taxon>Agaricales</taxon>
        <taxon>Marasmiineae</taxon>
        <taxon>Omphalotaceae</taxon>
        <taxon>Lentinula</taxon>
    </lineage>
</organism>
<evidence type="ECO:0000256" key="2">
    <source>
        <dbReference type="SAM" id="SignalP"/>
    </source>
</evidence>
<gene>
    <name evidence="3" type="ORF">J3R30DRAFT_69113</name>
</gene>
<keyword evidence="2" id="KW-0732">Signal</keyword>
<dbReference type="OrthoDB" id="2681808at2759"/>
<name>A0A9W9ATQ6_9AGAR</name>
<dbReference type="AlphaFoldDB" id="A0A9W9ATQ6"/>
<dbReference type="EMBL" id="JAOTPV010000001">
    <property type="protein sequence ID" value="KAJ4490324.1"/>
    <property type="molecule type" value="Genomic_DNA"/>
</dbReference>
<proteinExistence type="predicted"/>
<evidence type="ECO:0000313" key="3">
    <source>
        <dbReference type="EMBL" id="KAJ4490324.1"/>
    </source>
</evidence>
<comment type="caution">
    <text evidence="3">The sequence shown here is derived from an EMBL/GenBank/DDBJ whole genome shotgun (WGS) entry which is preliminary data.</text>
</comment>
<evidence type="ECO:0008006" key="5">
    <source>
        <dbReference type="Google" id="ProtNLM"/>
    </source>
</evidence>
<evidence type="ECO:0000256" key="1">
    <source>
        <dbReference type="SAM" id="Phobius"/>
    </source>
</evidence>
<evidence type="ECO:0000313" key="4">
    <source>
        <dbReference type="Proteomes" id="UP001150266"/>
    </source>
</evidence>
<keyword evidence="1" id="KW-0472">Membrane</keyword>
<feature type="transmembrane region" description="Helical" evidence="1">
    <location>
        <begin position="35"/>
        <end position="57"/>
    </location>
</feature>
<feature type="chain" id="PRO_5040729141" description="Secreted peptide" evidence="2">
    <location>
        <begin position="19"/>
        <end position="96"/>
    </location>
</feature>
<keyword evidence="4" id="KW-1185">Reference proteome</keyword>
<dbReference type="Proteomes" id="UP001150266">
    <property type="component" value="Unassembled WGS sequence"/>
</dbReference>